<evidence type="ECO:0000259" key="6">
    <source>
        <dbReference type="PROSITE" id="PS51379"/>
    </source>
</evidence>
<dbReference type="PROSITE" id="PS00198">
    <property type="entry name" value="4FE4S_FER_1"/>
    <property type="match status" value="1"/>
</dbReference>
<dbReference type="PANTHER" id="PTHR42859:SF17">
    <property type="entry name" value="ELECTRON TRANSPORT PROTEIN HYDN-RELATED"/>
    <property type="match status" value="1"/>
</dbReference>
<proteinExistence type="predicted"/>
<keyword evidence="4" id="KW-0408">Iron</keyword>
<dbReference type="InterPro" id="IPR050294">
    <property type="entry name" value="RnfB_subfamily"/>
</dbReference>
<dbReference type="EMBL" id="VHQI01000002">
    <property type="protein sequence ID" value="TPW43727.1"/>
    <property type="molecule type" value="Genomic_DNA"/>
</dbReference>
<sequence length="166" mass="17730">MNEFILADANMCIGCRTCEIACSLAHSSQATLDHGNFYPRLVVNKLSEVSVPVMCHQCDNAPCVSVCPTAALTRGKRSVEADASRCIGCLSCMVACPFGVISIESPPATAGFSIIKCDLCASREAGPACVEVCPTFALKKTLPVKLDELKTQRRESTAFQRPAGKR</sequence>
<dbReference type="InterPro" id="IPR017900">
    <property type="entry name" value="4Fe4S_Fe_S_CS"/>
</dbReference>
<keyword evidence="5" id="KW-0411">Iron-sulfur</keyword>
<dbReference type="Pfam" id="PF13247">
    <property type="entry name" value="Fer4_11"/>
    <property type="match status" value="1"/>
</dbReference>
<dbReference type="GO" id="GO:0051539">
    <property type="term" value="F:4 iron, 4 sulfur cluster binding"/>
    <property type="evidence" value="ECO:0007669"/>
    <property type="project" value="UniProtKB-KW"/>
</dbReference>
<evidence type="ECO:0000256" key="5">
    <source>
        <dbReference type="ARBA" id="ARBA00023014"/>
    </source>
</evidence>
<dbReference type="SUPFAM" id="SSF54862">
    <property type="entry name" value="4Fe-4S ferredoxins"/>
    <property type="match status" value="1"/>
</dbReference>
<dbReference type="Gene3D" id="3.30.70.20">
    <property type="match status" value="2"/>
</dbReference>
<name>A0A506VDA1_9GAMM</name>
<keyword evidence="1" id="KW-0004">4Fe-4S</keyword>
<keyword evidence="8" id="KW-1185">Reference proteome</keyword>
<accession>A0A506VDA1</accession>
<dbReference type="OrthoDB" id="9779457at2"/>
<dbReference type="Proteomes" id="UP000319523">
    <property type="component" value="Unassembled WGS sequence"/>
</dbReference>
<evidence type="ECO:0000313" key="8">
    <source>
        <dbReference type="Proteomes" id="UP000319523"/>
    </source>
</evidence>
<evidence type="ECO:0000256" key="3">
    <source>
        <dbReference type="ARBA" id="ARBA00022737"/>
    </source>
</evidence>
<dbReference type="RefSeq" id="WP_141174918.1">
    <property type="nucleotide sequence ID" value="NZ_JBHUFX010000032.1"/>
</dbReference>
<dbReference type="InterPro" id="IPR017896">
    <property type="entry name" value="4Fe4S_Fe-S-bd"/>
</dbReference>
<dbReference type="AlphaFoldDB" id="A0A506VDA1"/>
<keyword evidence="2" id="KW-0479">Metal-binding</keyword>
<organism evidence="7 8">
    <name type="scientific">Mixta tenebrionis</name>
    <dbReference type="NCBI Taxonomy" id="2562439"/>
    <lineage>
        <taxon>Bacteria</taxon>
        <taxon>Pseudomonadati</taxon>
        <taxon>Pseudomonadota</taxon>
        <taxon>Gammaproteobacteria</taxon>
        <taxon>Enterobacterales</taxon>
        <taxon>Erwiniaceae</taxon>
        <taxon>Mixta</taxon>
    </lineage>
</organism>
<evidence type="ECO:0000256" key="1">
    <source>
        <dbReference type="ARBA" id="ARBA00022485"/>
    </source>
</evidence>
<dbReference type="GO" id="GO:0046872">
    <property type="term" value="F:metal ion binding"/>
    <property type="evidence" value="ECO:0007669"/>
    <property type="project" value="UniProtKB-KW"/>
</dbReference>
<evidence type="ECO:0000256" key="2">
    <source>
        <dbReference type="ARBA" id="ARBA00022723"/>
    </source>
</evidence>
<reference evidence="7 8" key="1">
    <citation type="submission" date="2019-06" db="EMBL/GenBank/DDBJ databases">
        <authorList>
            <person name="Yang Y."/>
        </authorList>
    </citation>
    <scope>NUCLEOTIDE SEQUENCE [LARGE SCALE GENOMIC DNA]</scope>
    <source>
        <strain evidence="7 8">BIT-26</strain>
    </source>
</reference>
<evidence type="ECO:0000313" key="7">
    <source>
        <dbReference type="EMBL" id="TPW43727.1"/>
    </source>
</evidence>
<dbReference type="CDD" id="cd10554">
    <property type="entry name" value="HycB_like"/>
    <property type="match status" value="1"/>
</dbReference>
<comment type="caution">
    <text evidence="7">The sequence shown here is derived from an EMBL/GenBank/DDBJ whole genome shotgun (WGS) entry which is preliminary data.</text>
</comment>
<evidence type="ECO:0000256" key="4">
    <source>
        <dbReference type="ARBA" id="ARBA00023004"/>
    </source>
</evidence>
<feature type="domain" description="4Fe-4S ferredoxin-type" evidence="6">
    <location>
        <begin position="77"/>
        <end position="106"/>
    </location>
</feature>
<dbReference type="PANTHER" id="PTHR42859">
    <property type="entry name" value="OXIDOREDUCTASE"/>
    <property type="match status" value="1"/>
</dbReference>
<feature type="domain" description="4Fe-4S ferredoxin-type" evidence="6">
    <location>
        <begin position="3"/>
        <end position="33"/>
    </location>
</feature>
<keyword evidence="3" id="KW-0677">Repeat</keyword>
<protein>
    <submittedName>
        <fullName evidence="7">4Fe-4S dicluster domain-containing protein</fullName>
    </submittedName>
</protein>
<dbReference type="PROSITE" id="PS51379">
    <property type="entry name" value="4FE4S_FER_2"/>
    <property type="match status" value="2"/>
</dbReference>
<gene>
    <name evidence="7" type="ORF">FKM52_04075</name>
</gene>